<dbReference type="CDD" id="cd06291">
    <property type="entry name" value="PBP1_Qymf-like"/>
    <property type="match status" value="1"/>
</dbReference>
<dbReference type="PANTHER" id="PTHR30146:SF95">
    <property type="entry name" value="RIBOSE OPERON REPRESSOR"/>
    <property type="match status" value="1"/>
</dbReference>
<dbReference type="InterPro" id="IPR010982">
    <property type="entry name" value="Lambda_DNA-bd_dom_sf"/>
</dbReference>
<dbReference type="GO" id="GO:0003700">
    <property type="term" value="F:DNA-binding transcription factor activity"/>
    <property type="evidence" value="ECO:0007669"/>
    <property type="project" value="TreeGrafter"/>
</dbReference>
<name>A0AAU9DJ16_9LACO</name>
<dbReference type="Pfam" id="PF00356">
    <property type="entry name" value="LacI"/>
    <property type="match status" value="1"/>
</dbReference>
<keyword evidence="2" id="KW-0805">Transcription regulation</keyword>
<accession>A0AAU9DJ16</accession>
<dbReference type="Pfam" id="PF13377">
    <property type="entry name" value="Peripla_BP_3"/>
    <property type="match status" value="1"/>
</dbReference>
<dbReference type="AlphaFoldDB" id="A0AAU9DJ16"/>
<dbReference type="GO" id="GO:0000976">
    <property type="term" value="F:transcription cis-regulatory region binding"/>
    <property type="evidence" value="ECO:0007669"/>
    <property type="project" value="TreeGrafter"/>
</dbReference>
<proteinExistence type="predicted"/>
<organism evidence="6 7">
    <name type="scientific">Xylocopilactobacillus apis</name>
    <dbReference type="NCBI Taxonomy" id="2932183"/>
    <lineage>
        <taxon>Bacteria</taxon>
        <taxon>Bacillati</taxon>
        <taxon>Bacillota</taxon>
        <taxon>Bacilli</taxon>
        <taxon>Lactobacillales</taxon>
        <taxon>Lactobacillaceae</taxon>
        <taxon>Xylocopilactobacillus</taxon>
    </lineage>
</organism>
<evidence type="ECO:0000256" key="2">
    <source>
        <dbReference type="ARBA" id="ARBA00023015"/>
    </source>
</evidence>
<evidence type="ECO:0000313" key="7">
    <source>
        <dbReference type="Proteomes" id="UP001321804"/>
    </source>
</evidence>
<dbReference type="PROSITE" id="PS50932">
    <property type="entry name" value="HTH_LACI_2"/>
    <property type="match status" value="1"/>
</dbReference>
<dbReference type="PANTHER" id="PTHR30146">
    <property type="entry name" value="LACI-RELATED TRANSCRIPTIONAL REPRESSOR"/>
    <property type="match status" value="1"/>
</dbReference>
<dbReference type="PRINTS" id="PR00036">
    <property type="entry name" value="HTHLACI"/>
</dbReference>
<evidence type="ECO:0000256" key="1">
    <source>
        <dbReference type="ARBA" id="ARBA00022491"/>
    </source>
</evidence>
<dbReference type="InterPro" id="IPR000843">
    <property type="entry name" value="HTH_LacI"/>
</dbReference>
<dbReference type="InterPro" id="IPR046335">
    <property type="entry name" value="LacI/GalR-like_sensor"/>
</dbReference>
<dbReference type="KEGG" id="xak:KIMC2_13490"/>
<dbReference type="Proteomes" id="UP001321804">
    <property type="component" value="Chromosome"/>
</dbReference>
<evidence type="ECO:0000259" key="5">
    <source>
        <dbReference type="PROSITE" id="PS50932"/>
    </source>
</evidence>
<dbReference type="EMBL" id="AP026801">
    <property type="protein sequence ID" value="BDR56787.1"/>
    <property type="molecule type" value="Genomic_DNA"/>
</dbReference>
<dbReference type="InterPro" id="IPR028082">
    <property type="entry name" value="Peripla_BP_I"/>
</dbReference>
<dbReference type="Gene3D" id="3.40.50.2300">
    <property type="match status" value="2"/>
</dbReference>
<dbReference type="Gene3D" id="1.10.260.40">
    <property type="entry name" value="lambda repressor-like DNA-binding domains"/>
    <property type="match status" value="1"/>
</dbReference>
<protein>
    <submittedName>
        <fullName evidence="6">LacI family transcriptional regulator</fullName>
    </submittedName>
</protein>
<dbReference type="PROSITE" id="PS00356">
    <property type="entry name" value="HTH_LACI_1"/>
    <property type="match status" value="1"/>
</dbReference>
<sequence length="329" mass="36890">MAKLEDVAKKAGVSPTTVSRVINNYGAISENTRNKVHTAMKELNYQPNSLARSLQGKKTQLIGLIFPSITNPFYAELIATIEDQLFKSHYKTILCNASNDQNKERDYLNMLVSNQVDGIIVGTHSKSLKEYQEIKQAIVSFDRYLADSIPIVGSDNYQGAALAAEELINSGASNIYFLGNVHAGRDLQPTDQREIAFRKTLAEHQLTPNFLPLSTEISVNIKHMMIRELLQKNQNIDGIMTTDDLTALLTINVARELGITIPNDLKVIGFDGTKFIQDYYPELTTIAQPISDIAELLINTLFKQIDNHDHYENKHFILPNKLIKGNTSR</sequence>
<keyword evidence="4" id="KW-0804">Transcription</keyword>
<reference evidence="6 7" key="1">
    <citation type="journal article" date="2023" name="Microbiol. Spectr.">
        <title>Symbiosis of Carpenter Bees with Uncharacterized Lactic Acid Bacteria Showing NAD Auxotrophy.</title>
        <authorList>
            <person name="Kawasaki S."/>
            <person name="Ozawa K."/>
            <person name="Mori T."/>
            <person name="Yamamoto A."/>
            <person name="Ito M."/>
            <person name="Ohkuma M."/>
            <person name="Sakamoto M."/>
            <person name="Matsutani M."/>
        </authorList>
    </citation>
    <scope>NUCLEOTIDE SEQUENCE [LARGE SCALE GENOMIC DNA]</scope>
    <source>
        <strain evidence="6 7">KimC2</strain>
    </source>
</reference>
<evidence type="ECO:0000313" key="6">
    <source>
        <dbReference type="EMBL" id="BDR56787.1"/>
    </source>
</evidence>
<dbReference type="CDD" id="cd01392">
    <property type="entry name" value="HTH_LacI"/>
    <property type="match status" value="1"/>
</dbReference>
<keyword evidence="7" id="KW-1185">Reference proteome</keyword>
<dbReference type="SMART" id="SM00354">
    <property type="entry name" value="HTH_LACI"/>
    <property type="match status" value="1"/>
</dbReference>
<keyword evidence="1" id="KW-0678">Repressor</keyword>
<evidence type="ECO:0000256" key="3">
    <source>
        <dbReference type="ARBA" id="ARBA00023125"/>
    </source>
</evidence>
<dbReference type="SUPFAM" id="SSF47413">
    <property type="entry name" value="lambda repressor-like DNA-binding domains"/>
    <property type="match status" value="1"/>
</dbReference>
<evidence type="ECO:0000256" key="4">
    <source>
        <dbReference type="ARBA" id="ARBA00023163"/>
    </source>
</evidence>
<keyword evidence="3" id="KW-0238">DNA-binding</keyword>
<feature type="domain" description="HTH lacI-type" evidence="5">
    <location>
        <begin position="2"/>
        <end position="56"/>
    </location>
</feature>
<gene>
    <name evidence="6" type="primary">scrR</name>
    <name evidence="6" type="ORF">KIMC2_13490</name>
</gene>
<dbReference type="SUPFAM" id="SSF53822">
    <property type="entry name" value="Periplasmic binding protein-like I"/>
    <property type="match status" value="1"/>
</dbReference>